<gene>
    <name evidence="2" type="ORF">B4U79_04854</name>
</gene>
<dbReference type="AlphaFoldDB" id="A0A443RFB0"/>
<dbReference type="SUPFAM" id="SSF54001">
    <property type="entry name" value="Cysteine proteinases"/>
    <property type="match status" value="1"/>
</dbReference>
<evidence type="ECO:0000313" key="3">
    <source>
        <dbReference type="Proteomes" id="UP000285301"/>
    </source>
</evidence>
<dbReference type="OrthoDB" id="437511at2759"/>
<protein>
    <submittedName>
        <fullName evidence="2">Hemocyte protein-glutamine gamma-glutamyltransferase-like protein</fullName>
    </submittedName>
</protein>
<dbReference type="SMART" id="SM00460">
    <property type="entry name" value="TGc"/>
    <property type="match status" value="1"/>
</dbReference>
<dbReference type="Proteomes" id="UP000285301">
    <property type="component" value="Unassembled WGS sequence"/>
</dbReference>
<dbReference type="EMBL" id="NCKU01000836">
    <property type="protein sequence ID" value="RWS13964.1"/>
    <property type="molecule type" value="Genomic_DNA"/>
</dbReference>
<dbReference type="Pfam" id="PF00927">
    <property type="entry name" value="Transglut_C"/>
    <property type="match status" value="2"/>
</dbReference>
<keyword evidence="2" id="KW-0808">Transferase</keyword>
<dbReference type="Gene3D" id="3.90.260.10">
    <property type="entry name" value="Transglutaminase-like"/>
    <property type="match status" value="1"/>
</dbReference>
<reference evidence="2 3" key="1">
    <citation type="journal article" date="2018" name="Gigascience">
        <title>Genomes of trombidid mites reveal novel predicted allergens and laterally-transferred genes associated with secondary metabolism.</title>
        <authorList>
            <person name="Dong X."/>
            <person name="Chaisiri K."/>
            <person name="Xia D."/>
            <person name="Armstrong S.D."/>
            <person name="Fang Y."/>
            <person name="Donnelly M.J."/>
            <person name="Kadowaki T."/>
            <person name="McGarry J.W."/>
            <person name="Darby A.C."/>
            <person name="Makepeace B.L."/>
        </authorList>
    </citation>
    <scope>NUCLEOTIDE SEQUENCE [LARGE SCALE GENOMIC DNA]</scope>
    <source>
        <strain evidence="2">UoL-WK</strain>
    </source>
</reference>
<sequence length="492" mass="56599">MEWQNPISITRSITDAISAYEEDDGLLVGKWQNLTEFYNNLPAKLPWHWLGSDEILEEFSENNGRKVAYGQCWVFACLLTTILRFLGVPSRPVTIFRAGHDSNFDVVITMVIKDDQTLNVTMSESLWNFHVWTEAWIRRIDLNPSNGSQYDGWQILDSTPQIKINNKYQIGPVPKYAIYNADVFLNKETCFIYCTVNCDVHYVSQQGDILGVESTLVGRAFMTKSIGFGENRMADITHTYKDPEGSVQERTKFNRARAISLRNKRVLHVSQTREINFSLSHQQFIIEIECAHWAMIGEPVKAKIFLVNYSNKNVYFNIYLEINSMYYSGEIAKTIFDQALHYELKAKKYLEITVALTPEEYLKKLVPFSIVQFQVVAHNYNTSQILVKTHRLIFVKPELRVTADKNVLVGQNFSVQISLTNFLRNTLTDCKIKIRGLRIGSITIEVESIKPKEKRVLKFNFKSANRGTETIMALFSSKQLDHLTGEAQINII</sequence>
<evidence type="ECO:0000313" key="2">
    <source>
        <dbReference type="EMBL" id="RWS13964.1"/>
    </source>
</evidence>
<dbReference type="Pfam" id="PF01841">
    <property type="entry name" value="Transglut_core"/>
    <property type="match status" value="1"/>
</dbReference>
<dbReference type="Gene3D" id="2.60.40.10">
    <property type="entry name" value="Immunoglobulins"/>
    <property type="match status" value="2"/>
</dbReference>
<dbReference type="GO" id="GO:0003810">
    <property type="term" value="F:protein-glutamine gamma-glutamyltransferase activity"/>
    <property type="evidence" value="ECO:0007669"/>
    <property type="project" value="InterPro"/>
</dbReference>
<evidence type="ECO:0000259" key="1">
    <source>
        <dbReference type="SMART" id="SM00460"/>
    </source>
</evidence>
<dbReference type="InterPro" id="IPR038765">
    <property type="entry name" value="Papain-like_cys_pep_sf"/>
</dbReference>
<dbReference type="InterPro" id="IPR036238">
    <property type="entry name" value="Transglutaminase_C_sf"/>
</dbReference>
<keyword evidence="3" id="KW-1185">Reference proteome</keyword>
<dbReference type="InterPro" id="IPR008958">
    <property type="entry name" value="Transglutaminase_C"/>
</dbReference>
<dbReference type="InterPro" id="IPR036985">
    <property type="entry name" value="Transglutaminase-like_sf"/>
</dbReference>
<dbReference type="InterPro" id="IPR002931">
    <property type="entry name" value="Transglutaminase-like"/>
</dbReference>
<dbReference type="PANTHER" id="PTHR11590:SF40">
    <property type="entry name" value="HEMOCYTE PROTEIN-GLUTAMINE GAMMA-GLUTAMYLTRANSFERASE-LIKE PROTEIN"/>
    <property type="match status" value="1"/>
</dbReference>
<feature type="domain" description="Transglutaminase-like" evidence="1">
    <location>
        <begin position="64"/>
        <end position="160"/>
    </location>
</feature>
<name>A0A443RFB0_9ACAR</name>
<dbReference type="InterPro" id="IPR050779">
    <property type="entry name" value="Transglutaminase"/>
</dbReference>
<dbReference type="InterPro" id="IPR013783">
    <property type="entry name" value="Ig-like_fold"/>
</dbReference>
<comment type="caution">
    <text evidence="2">The sequence shown here is derived from an EMBL/GenBank/DDBJ whole genome shotgun (WGS) entry which is preliminary data.</text>
</comment>
<proteinExistence type="predicted"/>
<dbReference type="PANTHER" id="PTHR11590">
    <property type="entry name" value="PROTEIN-GLUTAMINE GAMMA-GLUTAMYLTRANSFERASE"/>
    <property type="match status" value="1"/>
</dbReference>
<organism evidence="2 3">
    <name type="scientific">Dinothrombium tinctorium</name>
    <dbReference type="NCBI Taxonomy" id="1965070"/>
    <lineage>
        <taxon>Eukaryota</taxon>
        <taxon>Metazoa</taxon>
        <taxon>Ecdysozoa</taxon>
        <taxon>Arthropoda</taxon>
        <taxon>Chelicerata</taxon>
        <taxon>Arachnida</taxon>
        <taxon>Acari</taxon>
        <taxon>Acariformes</taxon>
        <taxon>Trombidiformes</taxon>
        <taxon>Prostigmata</taxon>
        <taxon>Anystina</taxon>
        <taxon>Parasitengona</taxon>
        <taxon>Trombidioidea</taxon>
        <taxon>Trombidiidae</taxon>
        <taxon>Dinothrombium</taxon>
    </lineage>
</organism>
<dbReference type="SUPFAM" id="SSF49309">
    <property type="entry name" value="Transglutaminase, two C-terminal domains"/>
    <property type="match status" value="2"/>
</dbReference>
<accession>A0A443RFB0</accession>